<accession>A0A4Y3W5C9</accession>
<evidence type="ECO:0000313" key="2">
    <source>
        <dbReference type="Proteomes" id="UP000318825"/>
    </source>
</evidence>
<dbReference type="SUPFAM" id="SSF50199">
    <property type="entry name" value="Staphylococcal nuclease"/>
    <property type="match status" value="1"/>
</dbReference>
<evidence type="ECO:0000313" key="1">
    <source>
        <dbReference type="EMBL" id="GEC14232.1"/>
    </source>
</evidence>
<dbReference type="Gene3D" id="2.40.50.90">
    <property type="match status" value="1"/>
</dbReference>
<dbReference type="OrthoDB" id="7469880at2"/>
<dbReference type="AlphaFoldDB" id="A0A4Y3W5C9"/>
<evidence type="ECO:0008006" key="3">
    <source>
        <dbReference type="Google" id="ProtNLM"/>
    </source>
</evidence>
<sequence length="176" mass="18968">MRRWDWQAPVILALSAFAIVSAAMAALDKWPELRTIRIASLLDRVPSVSQISLPSLTGGLRVIDGDTVASGGDHYRLVGFDTLEKGDLARCDSERQLAARATARLSELITDGEAQLTRIACACRPGTEGTRRCNFGRLCGVLTVNGRDVGDVLIGEGLAHRYVCTGTGCPRRPGWC</sequence>
<name>A0A4Y3W5C9_NITWI</name>
<dbReference type="Proteomes" id="UP000318825">
    <property type="component" value="Unassembled WGS sequence"/>
</dbReference>
<dbReference type="InterPro" id="IPR035437">
    <property type="entry name" value="SNase_OB-fold_sf"/>
</dbReference>
<gene>
    <name evidence="1" type="ORF">NWI01_01240</name>
</gene>
<dbReference type="EMBL" id="BJNF01000002">
    <property type="protein sequence ID" value="GEC14232.1"/>
    <property type="molecule type" value="Genomic_DNA"/>
</dbReference>
<dbReference type="RefSeq" id="WP_141381810.1">
    <property type="nucleotide sequence ID" value="NZ_BJNF01000002.1"/>
</dbReference>
<proteinExistence type="predicted"/>
<protein>
    <recommendedName>
        <fullName evidence="3">TNase-like domain-containing protein</fullName>
    </recommendedName>
</protein>
<comment type="caution">
    <text evidence="1">The sequence shown here is derived from an EMBL/GenBank/DDBJ whole genome shotgun (WGS) entry which is preliminary data.</text>
</comment>
<organism evidence="1 2">
    <name type="scientific">Nitrobacter winogradskyi</name>
    <name type="common">Nitrobacter agilis</name>
    <dbReference type="NCBI Taxonomy" id="913"/>
    <lineage>
        <taxon>Bacteria</taxon>
        <taxon>Pseudomonadati</taxon>
        <taxon>Pseudomonadota</taxon>
        <taxon>Alphaproteobacteria</taxon>
        <taxon>Hyphomicrobiales</taxon>
        <taxon>Nitrobacteraceae</taxon>
        <taxon>Nitrobacter</taxon>
    </lineage>
</organism>
<reference evidence="1 2" key="1">
    <citation type="submission" date="2019-06" db="EMBL/GenBank/DDBJ databases">
        <title>Whole genome shotgun sequence of Nitrobacter winogradskyi NBRC 14297.</title>
        <authorList>
            <person name="Hosoyama A."/>
            <person name="Uohara A."/>
            <person name="Ohji S."/>
            <person name="Ichikawa N."/>
        </authorList>
    </citation>
    <scope>NUCLEOTIDE SEQUENCE [LARGE SCALE GENOMIC DNA]</scope>
    <source>
        <strain evidence="1 2">NBRC 14297</strain>
    </source>
</reference>